<feature type="region of interest" description="Disordered" evidence="2">
    <location>
        <begin position="336"/>
        <end position="379"/>
    </location>
</feature>
<evidence type="ECO:0000256" key="2">
    <source>
        <dbReference type="SAM" id="MobiDB-lite"/>
    </source>
</evidence>
<feature type="compositionally biased region" description="Acidic residues" evidence="2">
    <location>
        <begin position="1"/>
        <end position="12"/>
    </location>
</feature>
<protein>
    <submittedName>
        <fullName evidence="3">DUF1917-domain-containing protein</fullName>
    </submittedName>
</protein>
<name>A0A6G1I1S6_9PEZI</name>
<sequence length="379" mass="42890">MSSSVEEVDFSDDSSFYGNEDTKRELERQVESYDVNSYWELHPRMINTIAQKGIEQEKIEALKKKHIEKEALEMKSEERHEIKKEHPDVKTEEYPEVKIEKPHKRFKIDPAAAQDDLFDPLAGQFCARQLSETVAEFIKRVQPGESANVGPWLWVHNPHCPKEYRRSPGTAAFIQKGTRMLRDYLEVRSLLMSEQGAQIEAQVMSQLRPLQNTLRQDIYNLAKQERVTHGKWMLFPSARDVLSTWTRVAEATVAGKLGTGSKVAASTTSSDGSYLICIYTGDFSDEDDVRRVLKELVDMSLVPPGGRGIYYKADALTHLNIQSKNEYGLKASMYSSNELLPSHPKPKQSGKEPTTPKRQRQLTGYFGKSPGKSPGKPGA</sequence>
<dbReference type="Gene3D" id="3.30.760.10">
    <property type="entry name" value="RNA Cap, Translation Initiation Factor Eif4e"/>
    <property type="match status" value="1"/>
</dbReference>
<feature type="region of interest" description="Disordered" evidence="2">
    <location>
        <begin position="75"/>
        <end position="94"/>
    </location>
</feature>
<dbReference type="AlphaFoldDB" id="A0A6G1I1S6"/>
<feature type="region of interest" description="Disordered" evidence="2">
    <location>
        <begin position="1"/>
        <end position="25"/>
    </location>
</feature>
<feature type="compositionally biased region" description="Low complexity" evidence="2">
    <location>
        <begin position="367"/>
        <end position="379"/>
    </location>
</feature>
<dbReference type="SUPFAM" id="SSF55418">
    <property type="entry name" value="eIF4e-like"/>
    <property type="match status" value="1"/>
</dbReference>
<dbReference type="PANTHER" id="PTHR31977:SF1">
    <property type="entry name" value="UPF0696 PROTEIN C11ORF68"/>
    <property type="match status" value="1"/>
</dbReference>
<organism evidence="3 4">
    <name type="scientific">Trichodelitschia bisporula</name>
    <dbReference type="NCBI Taxonomy" id="703511"/>
    <lineage>
        <taxon>Eukaryota</taxon>
        <taxon>Fungi</taxon>
        <taxon>Dikarya</taxon>
        <taxon>Ascomycota</taxon>
        <taxon>Pezizomycotina</taxon>
        <taxon>Dothideomycetes</taxon>
        <taxon>Dothideomycetes incertae sedis</taxon>
        <taxon>Phaeotrichales</taxon>
        <taxon>Phaeotrichaceae</taxon>
        <taxon>Trichodelitschia</taxon>
    </lineage>
</organism>
<dbReference type="OrthoDB" id="10067381at2759"/>
<accession>A0A6G1I1S6</accession>
<comment type="similarity">
    <text evidence="1">Belongs to the UPF0696 family.</text>
</comment>
<dbReference type="InterPro" id="IPR023398">
    <property type="entry name" value="TIF_eIF4e-like"/>
</dbReference>
<keyword evidence="4" id="KW-1185">Reference proteome</keyword>
<proteinExistence type="inferred from homology"/>
<dbReference type="InterPro" id="IPR015034">
    <property type="entry name" value="Bles03"/>
</dbReference>
<dbReference type="EMBL" id="ML996691">
    <property type="protein sequence ID" value="KAF2402248.1"/>
    <property type="molecule type" value="Genomic_DNA"/>
</dbReference>
<evidence type="ECO:0000313" key="4">
    <source>
        <dbReference type="Proteomes" id="UP000799640"/>
    </source>
</evidence>
<dbReference type="Pfam" id="PF08939">
    <property type="entry name" value="Bles03"/>
    <property type="match status" value="1"/>
</dbReference>
<dbReference type="Proteomes" id="UP000799640">
    <property type="component" value="Unassembled WGS sequence"/>
</dbReference>
<evidence type="ECO:0000313" key="3">
    <source>
        <dbReference type="EMBL" id="KAF2402248.1"/>
    </source>
</evidence>
<dbReference type="PANTHER" id="PTHR31977">
    <property type="entry name" value="UPF0696 PROTEIN C11ORF68"/>
    <property type="match status" value="1"/>
</dbReference>
<evidence type="ECO:0000256" key="1">
    <source>
        <dbReference type="ARBA" id="ARBA00010568"/>
    </source>
</evidence>
<gene>
    <name evidence="3" type="ORF">EJ06DRAFT_330813</name>
</gene>
<reference evidence="3" key="1">
    <citation type="journal article" date="2020" name="Stud. Mycol.">
        <title>101 Dothideomycetes genomes: a test case for predicting lifestyles and emergence of pathogens.</title>
        <authorList>
            <person name="Haridas S."/>
            <person name="Albert R."/>
            <person name="Binder M."/>
            <person name="Bloem J."/>
            <person name="Labutti K."/>
            <person name="Salamov A."/>
            <person name="Andreopoulos B."/>
            <person name="Baker S."/>
            <person name="Barry K."/>
            <person name="Bills G."/>
            <person name="Bluhm B."/>
            <person name="Cannon C."/>
            <person name="Castanera R."/>
            <person name="Culley D."/>
            <person name="Daum C."/>
            <person name="Ezra D."/>
            <person name="Gonzalez J."/>
            <person name="Henrissat B."/>
            <person name="Kuo A."/>
            <person name="Liang C."/>
            <person name="Lipzen A."/>
            <person name="Lutzoni F."/>
            <person name="Magnuson J."/>
            <person name="Mondo S."/>
            <person name="Nolan M."/>
            <person name="Ohm R."/>
            <person name="Pangilinan J."/>
            <person name="Park H.-J."/>
            <person name="Ramirez L."/>
            <person name="Alfaro M."/>
            <person name="Sun H."/>
            <person name="Tritt A."/>
            <person name="Yoshinaga Y."/>
            <person name="Zwiers L.-H."/>
            <person name="Turgeon B."/>
            <person name="Goodwin S."/>
            <person name="Spatafora J."/>
            <person name="Crous P."/>
            <person name="Grigoriev I."/>
        </authorList>
    </citation>
    <scope>NUCLEOTIDE SEQUENCE</scope>
    <source>
        <strain evidence="3">CBS 262.69</strain>
    </source>
</reference>